<evidence type="ECO:0000259" key="6">
    <source>
        <dbReference type="PROSITE" id="PS51141"/>
    </source>
</evidence>
<keyword evidence="2" id="KW-0863">Zinc-finger</keyword>
<feature type="region of interest" description="Disordered" evidence="5">
    <location>
        <begin position="353"/>
        <end position="410"/>
    </location>
</feature>
<evidence type="ECO:0000313" key="7">
    <source>
        <dbReference type="EMBL" id="EFN54694.1"/>
    </source>
</evidence>
<dbReference type="InterPro" id="IPR004333">
    <property type="entry name" value="SBP_dom"/>
</dbReference>
<evidence type="ECO:0000256" key="2">
    <source>
        <dbReference type="ARBA" id="ARBA00022771"/>
    </source>
</evidence>
<dbReference type="SUPFAM" id="SSF103612">
    <property type="entry name" value="SBT domain"/>
    <property type="match status" value="1"/>
</dbReference>
<dbReference type="KEGG" id="cvr:CHLNCDRAFT_135325"/>
<keyword evidence="3" id="KW-0862">Zinc</keyword>
<proteinExistence type="predicted"/>
<dbReference type="OrthoDB" id="1428121at2759"/>
<evidence type="ECO:0000256" key="4">
    <source>
        <dbReference type="SAM" id="Coils"/>
    </source>
</evidence>
<name>E1ZHZ6_CHLVA</name>
<dbReference type="InParanoid" id="E1ZHZ6"/>
<accession>E1ZHZ6</accession>
<dbReference type="PANTHER" id="PTHR31251">
    <property type="entry name" value="SQUAMOSA PROMOTER-BINDING-LIKE PROTEIN 4"/>
    <property type="match status" value="1"/>
</dbReference>
<dbReference type="PROSITE" id="PS51141">
    <property type="entry name" value="ZF_SBP"/>
    <property type="match status" value="1"/>
</dbReference>
<sequence length="432" mass="44608">MQVVHDVRCQVCGAELGVDVTRSFFRRNAICEEHARAETVPDPSWSGGLMRFCQQCTRLQPLAQFDGTRRSCRASLSKRRIRKRPGGSPRGGKRTALYARCGGGNTLHGSNSDSEGSGGGHGSSDNLRMQYGPHRHQLPPHPQWYEASGSASLRSSNSEQAMTSGSAPAPPSWGGPAAAGAAEQTQRWLAARQAPPRGAFPSGPVAAAAASAPPPGPAVGSVLANLSTTDLQRLASLLERLQSPLPQPPLQPQQSAYLAPSLAPLLYRAPLPATGSTAAAQLAQMLAGLGTSAAHVRQALAGLGPAGALLLQQIDAVSQRELQQRQQQQEQQLHEAQARLAQLLQAVLAPTASSGQQQQQQEQLVAPPPAVGTDTPAGTTTDAAAEASTGAATGTSASAAAGNSTSAQPDPVLQQFLGMLLSAAQAPAAPQP</sequence>
<keyword evidence="8" id="KW-1185">Reference proteome</keyword>
<evidence type="ECO:0000256" key="5">
    <source>
        <dbReference type="SAM" id="MobiDB-lite"/>
    </source>
</evidence>
<feature type="compositionally biased region" description="Low complexity" evidence="5">
    <location>
        <begin position="371"/>
        <end position="407"/>
    </location>
</feature>
<dbReference type="Gene3D" id="4.10.1100.10">
    <property type="entry name" value="Transcription factor, SBP-box domain"/>
    <property type="match status" value="1"/>
</dbReference>
<dbReference type="Proteomes" id="UP000008141">
    <property type="component" value="Unassembled WGS sequence"/>
</dbReference>
<dbReference type="GeneID" id="17354142"/>
<keyword evidence="4" id="KW-0175">Coiled coil</keyword>
<dbReference type="EMBL" id="GL433847">
    <property type="protein sequence ID" value="EFN54694.1"/>
    <property type="molecule type" value="Genomic_DNA"/>
</dbReference>
<dbReference type="RefSeq" id="XP_005846796.1">
    <property type="nucleotide sequence ID" value="XM_005846734.1"/>
</dbReference>
<dbReference type="InterPro" id="IPR044817">
    <property type="entry name" value="SBP-like"/>
</dbReference>
<dbReference type="AlphaFoldDB" id="E1ZHZ6"/>
<evidence type="ECO:0000256" key="1">
    <source>
        <dbReference type="ARBA" id="ARBA00022723"/>
    </source>
</evidence>
<feature type="compositionally biased region" description="Low complexity" evidence="5">
    <location>
        <begin position="148"/>
        <end position="167"/>
    </location>
</feature>
<dbReference type="FunCoup" id="E1ZHZ6">
    <property type="interactions" value="71"/>
</dbReference>
<evidence type="ECO:0000256" key="3">
    <source>
        <dbReference type="ARBA" id="ARBA00022833"/>
    </source>
</evidence>
<feature type="compositionally biased region" description="Basic residues" evidence="5">
    <location>
        <begin position="75"/>
        <end position="85"/>
    </location>
</feature>
<keyword evidence="1" id="KW-0479">Metal-binding</keyword>
<protein>
    <recommendedName>
        <fullName evidence="6">SBP-type domain-containing protein</fullName>
    </recommendedName>
</protein>
<dbReference type="GO" id="GO:0008270">
    <property type="term" value="F:zinc ion binding"/>
    <property type="evidence" value="ECO:0007669"/>
    <property type="project" value="UniProtKB-KW"/>
</dbReference>
<evidence type="ECO:0000313" key="8">
    <source>
        <dbReference type="Proteomes" id="UP000008141"/>
    </source>
</evidence>
<feature type="region of interest" description="Disordered" evidence="5">
    <location>
        <begin position="75"/>
        <end position="183"/>
    </location>
</feature>
<gene>
    <name evidence="7" type="ORF">CHLNCDRAFT_135325</name>
</gene>
<feature type="domain" description="SBP-type" evidence="6">
    <location>
        <begin position="6"/>
        <end position="86"/>
    </location>
</feature>
<dbReference type="GO" id="GO:0003677">
    <property type="term" value="F:DNA binding"/>
    <property type="evidence" value="ECO:0007669"/>
    <property type="project" value="InterPro"/>
</dbReference>
<dbReference type="InterPro" id="IPR036893">
    <property type="entry name" value="SBP_sf"/>
</dbReference>
<dbReference type="Pfam" id="PF03110">
    <property type="entry name" value="SBP"/>
    <property type="match status" value="1"/>
</dbReference>
<dbReference type="PANTHER" id="PTHR31251:SF169">
    <property type="entry name" value="SQUAMOSA PROMOTER-BINDING-LIKE PROTEIN 8"/>
    <property type="match status" value="1"/>
</dbReference>
<feature type="coiled-coil region" evidence="4">
    <location>
        <begin position="319"/>
        <end position="346"/>
    </location>
</feature>
<organism evidence="8">
    <name type="scientific">Chlorella variabilis</name>
    <name type="common">Green alga</name>
    <dbReference type="NCBI Taxonomy" id="554065"/>
    <lineage>
        <taxon>Eukaryota</taxon>
        <taxon>Viridiplantae</taxon>
        <taxon>Chlorophyta</taxon>
        <taxon>core chlorophytes</taxon>
        <taxon>Trebouxiophyceae</taxon>
        <taxon>Chlorellales</taxon>
        <taxon>Chlorellaceae</taxon>
        <taxon>Chlorella clade</taxon>
        <taxon>Chlorella</taxon>
    </lineage>
</organism>
<reference evidence="7 8" key="1">
    <citation type="journal article" date="2010" name="Plant Cell">
        <title>The Chlorella variabilis NC64A genome reveals adaptation to photosymbiosis, coevolution with viruses, and cryptic sex.</title>
        <authorList>
            <person name="Blanc G."/>
            <person name="Duncan G."/>
            <person name="Agarkova I."/>
            <person name="Borodovsky M."/>
            <person name="Gurnon J."/>
            <person name="Kuo A."/>
            <person name="Lindquist E."/>
            <person name="Lucas S."/>
            <person name="Pangilinan J."/>
            <person name="Polle J."/>
            <person name="Salamov A."/>
            <person name="Terry A."/>
            <person name="Yamada T."/>
            <person name="Dunigan D.D."/>
            <person name="Grigoriev I.V."/>
            <person name="Claverie J.M."/>
            <person name="Van Etten J.L."/>
        </authorList>
    </citation>
    <scope>NUCLEOTIDE SEQUENCE [LARGE SCALE GENOMIC DNA]</scope>
    <source>
        <strain evidence="7 8">NC64A</strain>
    </source>
</reference>
<dbReference type="GO" id="GO:0005634">
    <property type="term" value="C:nucleus"/>
    <property type="evidence" value="ECO:0007669"/>
    <property type="project" value="InterPro"/>
</dbReference>